<gene>
    <name evidence="1" type="ORF">KIW84_024156</name>
</gene>
<dbReference type="Gramene" id="Psat2g143280.1">
    <property type="protein sequence ID" value="Psat2g143280.1.cds"/>
    <property type="gene ID" value="Psat2g143280"/>
</dbReference>
<accession>A0A9D4YIN7</accession>
<reference evidence="1 2" key="1">
    <citation type="journal article" date="2022" name="Nat. Genet.">
        <title>Improved pea reference genome and pan-genome highlight genomic features and evolutionary characteristics.</title>
        <authorList>
            <person name="Yang T."/>
            <person name="Liu R."/>
            <person name="Luo Y."/>
            <person name="Hu S."/>
            <person name="Wang D."/>
            <person name="Wang C."/>
            <person name="Pandey M.K."/>
            <person name="Ge S."/>
            <person name="Xu Q."/>
            <person name="Li N."/>
            <person name="Li G."/>
            <person name="Huang Y."/>
            <person name="Saxena R.K."/>
            <person name="Ji Y."/>
            <person name="Li M."/>
            <person name="Yan X."/>
            <person name="He Y."/>
            <person name="Liu Y."/>
            <person name="Wang X."/>
            <person name="Xiang C."/>
            <person name="Varshney R.K."/>
            <person name="Ding H."/>
            <person name="Gao S."/>
            <person name="Zong X."/>
        </authorList>
    </citation>
    <scope>NUCLEOTIDE SEQUENCE [LARGE SCALE GENOMIC DNA]</scope>
    <source>
        <strain evidence="1 2">cv. Zhongwan 6</strain>
    </source>
</reference>
<keyword evidence="2" id="KW-1185">Reference proteome</keyword>
<sequence>MVRTIPIWVKLPQLPLHLWGAKSLGKIGSALWDPIVIDECTANKYMISYARILVDVDITQEPIKEIIIKNVEGKKMQQRVEYEWRPNYCDKCQRLGHRCGEKAVKKWIPKQMERKEPEQVHKPYNMKILVSTTSNDLSTVTIGTEPDISSHPAEKEKEEWTVVTKKGRDRGKSHAQPEQTKHGIDWRTLGEDETILKNHDDIEEEVLTFYRKLMGTADEVRNGIDVSAMKEGPQLNNDQRVNLIVPVTEQEVVNALNSIDDMKAP</sequence>
<organism evidence="1 2">
    <name type="scientific">Pisum sativum</name>
    <name type="common">Garden pea</name>
    <name type="synonym">Lathyrus oleraceus</name>
    <dbReference type="NCBI Taxonomy" id="3888"/>
    <lineage>
        <taxon>Eukaryota</taxon>
        <taxon>Viridiplantae</taxon>
        <taxon>Streptophyta</taxon>
        <taxon>Embryophyta</taxon>
        <taxon>Tracheophyta</taxon>
        <taxon>Spermatophyta</taxon>
        <taxon>Magnoliopsida</taxon>
        <taxon>eudicotyledons</taxon>
        <taxon>Gunneridae</taxon>
        <taxon>Pentapetalae</taxon>
        <taxon>rosids</taxon>
        <taxon>fabids</taxon>
        <taxon>Fabales</taxon>
        <taxon>Fabaceae</taxon>
        <taxon>Papilionoideae</taxon>
        <taxon>50 kb inversion clade</taxon>
        <taxon>NPAAA clade</taxon>
        <taxon>Hologalegina</taxon>
        <taxon>IRL clade</taxon>
        <taxon>Fabeae</taxon>
        <taxon>Lathyrus</taxon>
    </lineage>
</organism>
<dbReference type="PANTHER" id="PTHR33233:SF17">
    <property type="entry name" value="DUF4283 DOMAIN-CONTAINING PROTEIN"/>
    <property type="match status" value="1"/>
</dbReference>
<dbReference type="EMBL" id="JAMSHJ010000002">
    <property type="protein sequence ID" value="KAI5438310.1"/>
    <property type="molecule type" value="Genomic_DNA"/>
</dbReference>
<dbReference type="Proteomes" id="UP001058974">
    <property type="component" value="Chromosome 2"/>
</dbReference>
<comment type="caution">
    <text evidence="1">The sequence shown here is derived from an EMBL/GenBank/DDBJ whole genome shotgun (WGS) entry which is preliminary data.</text>
</comment>
<proteinExistence type="predicted"/>
<evidence type="ECO:0008006" key="3">
    <source>
        <dbReference type="Google" id="ProtNLM"/>
    </source>
</evidence>
<evidence type="ECO:0000313" key="2">
    <source>
        <dbReference type="Proteomes" id="UP001058974"/>
    </source>
</evidence>
<name>A0A9D4YIN7_PEA</name>
<protein>
    <recommendedName>
        <fullName evidence="3">DUF4283 domain-containing protein</fullName>
    </recommendedName>
</protein>
<evidence type="ECO:0000313" key="1">
    <source>
        <dbReference type="EMBL" id="KAI5438310.1"/>
    </source>
</evidence>
<dbReference type="PANTHER" id="PTHR33233">
    <property type="entry name" value="ENDONUCLEASE/EXONUCLEASE/PHOSPHATASE"/>
    <property type="match status" value="1"/>
</dbReference>
<dbReference type="AlphaFoldDB" id="A0A9D4YIN7"/>
<dbReference type="Gramene" id="Psat02G0415600-T1">
    <property type="protein sequence ID" value="KAI5438310.1"/>
    <property type="gene ID" value="KIW84_024156"/>
</dbReference>